<keyword evidence="4" id="KW-1185">Reference proteome</keyword>
<proteinExistence type="predicted"/>
<dbReference type="GO" id="GO:0016491">
    <property type="term" value="F:oxidoreductase activity"/>
    <property type="evidence" value="ECO:0007669"/>
    <property type="project" value="InterPro"/>
</dbReference>
<dbReference type="Proteomes" id="UP000184386">
    <property type="component" value="Unassembled WGS sequence"/>
</dbReference>
<dbReference type="SUPFAM" id="SSF49367">
    <property type="entry name" value="Superoxide reductase-like"/>
    <property type="match status" value="1"/>
</dbReference>
<dbReference type="GO" id="GO:0003677">
    <property type="term" value="F:DNA binding"/>
    <property type="evidence" value="ECO:0007669"/>
    <property type="project" value="UniProtKB-KW"/>
</dbReference>
<accession>A0A1M6W2H7</accession>
<dbReference type="Gene3D" id="2.60.40.730">
    <property type="entry name" value="SOR catalytic domain"/>
    <property type="match status" value="1"/>
</dbReference>
<dbReference type="PANTHER" id="PTHR46558">
    <property type="entry name" value="TRACRIPTIONAL REGULATORY PROTEIN-RELATED-RELATED"/>
    <property type="match status" value="1"/>
</dbReference>
<evidence type="ECO:0000313" key="4">
    <source>
        <dbReference type="Proteomes" id="UP000184386"/>
    </source>
</evidence>
<dbReference type="CDD" id="cd00093">
    <property type="entry name" value="HTH_XRE"/>
    <property type="match status" value="1"/>
</dbReference>
<keyword evidence="1" id="KW-0238">DNA-binding</keyword>
<dbReference type="InterPro" id="IPR001387">
    <property type="entry name" value="Cro/C1-type_HTH"/>
</dbReference>
<evidence type="ECO:0000256" key="1">
    <source>
        <dbReference type="ARBA" id="ARBA00023125"/>
    </source>
</evidence>
<name>A0A1M6W2H7_9FIRM</name>
<dbReference type="AlphaFoldDB" id="A0A1M6W2H7"/>
<dbReference type="RefSeq" id="WP_073278186.1">
    <property type="nucleotide sequence ID" value="NZ_FRAC01000019.1"/>
</dbReference>
<dbReference type="Gene3D" id="1.10.260.40">
    <property type="entry name" value="lambda repressor-like DNA-binding domains"/>
    <property type="match status" value="1"/>
</dbReference>
<dbReference type="GO" id="GO:0005506">
    <property type="term" value="F:iron ion binding"/>
    <property type="evidence" value="ECO:0007669"/>
    <property type="project" value="InterPro"/>
</dbReference>
<dbReference type="EMBL" id="FRAC01000019">
    <property type="protein sequence ID" value="SHK87848.1"/>
    <property type="molecule type" value="Genomic_DNA"/>
</dbReference>
<dbReference type="InterPro" id="IPR036073">
    <property type="entry name" value="Desulfoferrodoxin_Fe-bd_dom_sf"/>
</dbReference>
<protein>
    <submittedName>
        <fullName evidence="3">Helix-turn-helix</fullName>
    </submittedName>
</protein>
<dbReference type="Pfam" id="PF01381">
    <property type="entry name" value="HTH_3"/>
    <property type="match status" value="1"/>
</dbReference>
<dbReference type="OrthoDB" id="9813152at2"/>
<evidence type="ECO:0000259" key="2">
    <source>
        <dbReference type="PROSITE" id="PS50943"/>
    </source>
</evidence>
<evidence type="ECO:0000313" key="3">
    <source>
        <dbReference type="EMBL" id="SHK87848.1"/>
    </source>
</evidence>
<dbReference type="PROSITE" id="PS50943">
    <property type="entry name" value="HTH_CROC1"/>
    <property type="match status" value="1"/>
</dbReference>
<feature type="domain" description="HTH cro/C1-type" evidence="2">
    <location>
        <begin position="10"/>
        <end position="64"/>
    </location>
</feature>
<dbReference type="STRING" id="1121322.SAMN02745136_03553"/>
<dbReference type="PANTHER" id="PTHR46558:SF13">
    <property type="entry name" value="HTH-TYPE TRANSCRIPTIONAL REGULATOR IMMR"/>
    <property type="match status" value="1"/>
</dbReference>
<sequence length="194" mass="22073">MQNMKVGNIIRTLRIERNMTQKELADKMNISDKTVSKWERGLGCPDISLISELSDLLGVDTQSLLVGDITPNDFVGGNMKNTKYYVCPTCHNISLCTGEAEVSCCGKKLTVQQMKKAGDTEKLSVEVLEDEWFITSEHPMTKEHYISFVAIASGESIQIIKQYPEWNLELRIPKRGYGMLIWYCIKHGLFYQLL</sequence>
<dbReference type="SMART" id="SM00530">
    <property type="entry name" value="HTH_XRE"/>
    <property type="match status" value="1"/>
</dbReference>
<gene>
    <name evidence="3" type="ORF">SAMN02745136_03553</name>
</gene>
<reference evidence="3 4" key="1">
    <citation type="submission" date="2016-11" db="EMBL/GenBank/DDBJ databases">
        <authorList>
            <person name="Jaros S."/>
            <person name="Januszkiewicz K."/>
            <person name="Wedrychowicz H."/>
        </authorList>
    </citation>
    <scope>NUCLEOTIDE SEQUENCE [LARGE SCALE GENOMIC DNA]</scope>
    <source>
        <strain evidence="3 4">DSM 15929</strain>
    </source>
</reference>
<dbReference type="SUPFAM" id="SSF47413">
    <property type="entry name" value="lambda repressor-like DNA-binding domains"/>
    <property type="match status" value="1"/>
</dbReference>
<organism evidence="3 4">
    <name type="scientific">Anaerocolumna jejuensis DSM 15929</name>
    <dbReference type="NCBI Taxonomy" id="1121322"/>
    <lineage>
        <taxon>Bacteria</taxon>
        <taxon>Bacillati</taxon>
        <taxon>Bacillota</taxon>
        <taxon>Clostridia</taxon>
        <taxon>Lachnospirales</taxon>
        <taxon>Lachnospiraceae</taxon>
        <taxon>Anaerocolumna</taxon>
    </lineage>
</organism>
<dbReference type="InterPro" id="IPR010982">
    <property type="entry name" value="Lambda_DNA-bd_dom_sf"/>
</dbReference>